<proteinExistence type="predicted"/>
<comment type="caution">
    <text evidence="2">The sequence shown here is derived from an EMBL/GenBank/DDBJ whole genome shotgun (WGS) entry which is preliminary data.</text>
</comment>
<evidence type="ECO:0000313" key="2">
    <source>
        <dbReference type="EMBL" id="GAA4757338.1"/>
    </source>
</evidence>
<feature type="region of interest" description="Disordered" evidence="1">
    <location>
        <begin position="168"/>
        <end position="195"/>
    </location>
</feature>
<name>A0ABP8ZIN3_9ACTN</name>
<accession>A0ABP8ZIN3</accession>
<dbReference type="Proteomes" id="UP001499882">
    <property type="component" value="Unassembled WGS sequence"/>
</dbReference>
<dbReference type="EMBL" id="BAABKN010000034">
    <property type="protein sequence ID" value="GAA4757338.1"/>
    <property type="molecule type" value="Genomic_DNA"/>
</dbReference>
<evidence type="ECO:0000256" key="1">
    <source>
        <dbReference type="SAM" id="MobiDB-lite"/>
    </source>
</evidence>
<feature type="compositionally biased region" description="Basic and acidic residues" evidence="1">
    <location>
        <begin position="436"/>
        <end position="447"/>
    </location>
</feature>
<feature type="region of interest" description="Disordered" evidence="1">
    <location>
        <begin position="420"/>
        <end position="447"/>
    </location>
</feature>
<evidence type="ECO:0000313" key="3">
    <source>
        <dbReference type="Proteomes" id="UP001499882"/>
    </source>
</evidence>
<protein>
    <submittedName>
        <fullName evidence="2">Uncharacterized protein</fullName>
    </submittedName>
</protein>
<feature type="region of interest" description="Disordered" evidence="1">
    <location>
        <begin position="214"/>
        <end position="239"/>
    </location>
</feature>
<keyword evidence="3" id="KW-1185">Reference proteome</keyword>
<organism evidence="2 3">
    <name type="scientific">Nocardioides endophyticus</name>
    <dbReference type="NCBI Taxonomy" id="1353775"/>
    <lineage>
        <taxon>Bacteria</taxon>
        <taxon>Bacillati</taxon>
        <taxon>Actinomycetota</taxon>
        <taxon>Actinomycetes</taxon>
        <taxon>Propionibacteriales</taxon>
        <taxon>Nocardioidaceae</taxon>
        <taxon>Nocardioides</taxon>
    </lineage>
</organism>
<reference evidence="3" key="1">
    <citation type="journal article" date="2019" name="Int. J. Syst. Evol. Microbiol.">
        <title>The Global Catalogue of Microorganisms (GCM) 10K type strain sequencing project: providing services to taxonomists for standard genome sequencing and annotation.</title>
        <authorList>
            <consortium name="The Broad Institute Genomics Platform"/>
            <consortium name="The Broad Institute Genome Sequencing Center for Infectious Disease"/>
            <person name="Wu L."/>
            <person name="Ma J."/>
        </authorList>
    </citation>
    <scope>NUCLEOTIDE SEQUENCE [LARGE SCALE GENOMIC DNA]</scope>
    <source>
        <strain evidence="3">JCM 18532</strain>
    </source>
</reference>
<gene>
    <name evidence="2" type="ORF">GCM10023350_48670</name>
</gene>
<sequence length="975" mass="106096">MMRPAEPADPVGVTPSAAYVARIDEARQHAEGREALKQASRAIIADHGVTRLDDLPVAVALLRLEAALRALAADAPAGSFVAAVTAAVKDALGDTPKKVIAAAATTRARETMQDLLIAAKLLSADDRVEAVRIETALRVLDLVRRIADGSGPVEDAAGLMAALGRSTEIGPLLPRRDKPSRQPEQPPPDDGPSEVDRLRERIGRLSAAADALTRLDPTAFDRPADKEGGRPDAQPSPKAFVNRRLAEAGRAGELTAFENGAVASYVADLDLVALAGDVAADNRAAGPRLVLTREAIAGLAPEVQKTMSALEVDLTATTTPTALERLGTELVTLHGQLGELENAESYVQLIGTSVVEVDGMHTWGKAGSVSVPSSHGSVQPVGVGDLLVVRQQIKKYEGGELAHIENVLDGESHQRRVMRAKESETTITVEEEESKEEERDSQTTERFELQREAASVVKDDVSLKAGLSVSGSYGPTVEFKASADFAMDHSKEESAKTASKYSKEVTERAASKVTERRRTQTVLRTLEKFEDTTEHGINNPAGNGHVIGAYQWVDKVYEAQVFNYGKRMMFDLMIPEPGAFWLHATTMKPMPGTSTTKPTPFTLTPAQIDEWNYRYYVHLYQVAGVKPPPAPYVAVSKTVDGAASDDDDGVLTKIADVPVPDGYQAVTANTTGLLAFWHDDWSVDYAVGKTSWRQNGGTGWSHGYTLGNEEGALPFAVKTFHVANVAVAVEVTCQRTTRVLDAWKLETHAAIQQGYLKLLRDYQDELAALQVQAQNAIAGRNPAENRQIERAELRKHAIATLTAQQFDLFGAVATAPEGFPELDLAEADAEGRYVRFFEQAFEWEQMMYLFYPYYWGRKTNWLNRALLQDVDPQFADFLKAGSARVVLPVRPGFETAVAHFLDTGEIWDGANPPLLTSPLYVSIIQEIKERDLAPGDEVAQGDPWDVRLPTTLVRLRPDGSLPTWAKDANGVWQPV</sequence>